<dbReference type="SMART" id="SM00355">
    <property type="entry name" value="ZnF_C2H2"/>
    <property type="match status" value="6"/>
</dbReference>
<organism evidence="13 14">
    <name type="scientific">Hypothenemus hampei</name>
    <name type="common">Coffee berry borer</name>
    <dbReference type="NCBI Taxonomy" id="57062"/>
    <lineage>
        <taxon>Eukaryota</taxon>
        <taxon>Metazoa</taxon>
        <taxon>Ecdysozoa</taxon>
        <taxon>Arthropoda</taxon>
        <taxon>Hexapoda</taxon>
        <taxon>Insecta</taxon>
        <taxon>Pterygota</taxon>
        <taxon>Neoptera</taxon>
        <taxon>Endopterygota</taxon>
        <taxon>Coleoptera</taxon>
        <taxon>Polyphaga</taxon>
        <taxon>Cucujiformia</taxon>
        <taxon>Curculionidae</taxon>
        <taxon>Scolytinae</taxon>
        <taxon>Hypothenemus</taxon>
    </lineage>
</organism>
<evidence type="ECO:0000313" key="13">
    <source>
        <dbReference type="EMBL" id="KAL1500887.1"/>
    </source>
</evidence>
<evidence type="ECO:0000256" key="10">
    <source>
        <dbReference type="SAM" id="MobiDB-lite"/>
    </source>
</evidence>
<dbReference type="InterPro" id="IPR038441">
    <property type="entry name" value="THAP_Znf_sf"/>
</dbReference>
<feature type="compositionally biased region" description="Basic and acidic residues" evidence="10">
    <location>
        <begin position="1278"/>
        <end position="1287"/>
    </location>
</feature>
<keyword evidence="5 9" id="KW-0238">DNA-binding</keyword>
<feature type="domain" description="C2H2-type" evidence="11">
    <location>
        <begin position="1014"/>
        <end position="1042"/>
    </location>
</feature>
<dbReference type="InterPro" id="IPR013087">
    <property type="entry name" value="Znf_C2H2_type"/>
</dbReference>
<evidence type="ECO:0000256" key="6">
    <source>
        <dbReference type="ARBA" id="ARBA00023242"/>
    </source>
</evidence>
<evidence type="ECO:0000259" key="11">
    <source>
        <dbReference type="PROSITE" id="PS50157"/>
    </source>
</evidence>
<dbReference type="PROSITE" id="PS50950">
    <property type="entry name" value="ZF_THAP"/>
    <property type="match status" value="1"/>
</dbReference>
<protein>
    <recommendedName>
        <fullName evidence="15">Pogo transposable element with ZNF domain</fullName>
    </recommendedName>
</protein>
<evidence type="ECO:0000313" key="14">
    <source>
        <dbReference type="Proteomes" id="UP001566132"/>
    </source>
</evidence>
<dbReference type="Proteomes" id="UP001566132">
    <property type="component" value="Unassembled WGS sequence"/>
</dbReference>
<gene>
    <name evidence="13" type="ORF">ABEB36_006308</name>
</gene>
<dbReference type="InterPro" id="IPR006612">
    <property type="entry name" value="THAP_Znf"/>
</dbReference>
<evidence type="ECO:0000256" key="5">
    <source>
        <dbReference type="ARBA" id="ARBA00023125"/>
    </source>
</evidence>
<comment type="caution">
    <text evidence="13">The sequence shown here is derived from an EMBL/GenBank/DDBJ whole genome shotgun (WGS) entry which is preliminary data.</text>
</comment>
<dbReference type="InterPro" id="IPR050527">
    <property type="entry name" value="Snail/Krueppel_Znf"/>
</dbReference>
<keyword evidence="2" id="KW-0677">Repeat</keyword>
<feature type="compositionally biased region" description="Polar residues" evidence="10">
    <location>
        <begin position="340"/>
        <end position="381"/>
    </location>
</feature>
<comment type="similarity">
    <text evidence="7">Belongs to the snail C2H2-type zinc-finger protein family.</text>
</comment>
<dbReference type="PANTHER" id="PTHR24388">
    <property type="entry name" value="ZINC FINGER PROTEIN"/>
    <property type="match status" value="1"/>
</dbReference>
<evidence type="ECO:0000256" key="3">
    <source>
        <dbReference type="ARBA" id="ARBA00022771"/>
    </source>
</evidence>
<dbReference type="SMART" id="SM00692">
    <property type="entry name" value="DM3"/>
    <property type="match status" value="1"/>
</dbReference>
<feature type="region of interest" description="Disordered" evidence="10">
    <location>
        <begin position="1211"/>
        <end position="1303"/>
    </location>
</feature>
<dbReference type="PROSITE" id="PS00028">
    <property type="entry name" value="ZINC_FINGER_C2H2_1"/>
    <property type="match status" value="3"/>
</dbReference>
<evidence type="ECO:0000259" key="12">
    <source>
        <dbReference type="PROSITE" id="PS50950"/>
    </source>
</evidence>
<dbReference type="InterPro" id="IPR057618">
    <property type="entry name" value="Znf_POGZ/Z280C-D-like"/>
</dbReference>
<dbReference type="GO" id="GO:0008270">
    <property type="term" value="F:zinc ion binding"/>
    <property type="evidence" value="ECO:0007669"/>
    <property type="project" value="UniProtKB-KW"/>
</dbReference>
<accession>A0ABD1EQ43</accession>
<feature type="domain" description="THAP-type" evidence="12">
    <location>
        <begin position="1"/>
        <end position="89"/>
    </location>
</feature>
<evidence type="ECO:0000256" key="4">
    <source>
        <dbReference type="ARBA" id="ARBA00022833"/>
    </source>
</evidence>
<name>A0ABD1EQ43_HYPHA</name>
<keyword evidence="4" id="KW-0862">Zinc</keyword>
<feature type="region of interest" description="Disordered" evidence="10">
    <location>
        <begin position="142"/>
        <end position="174"/>
    </location>
</feature>
<feature type="compositionally biased region" description="Basic residues" evidence="10">
    <location>
        <begin position="164"/>
        <end position="173"/>
    </location>
</feature>
<dbReference type="Gene3D" id="3.30.160.60">
    <property type="entry name" value="Classic Zinc Finger"/>
    <property type="match status" value="1"/>
</dbReference>
<evidence type="ECO:0000256" key="1">
    <source>
        <dbReference type="ARBA" id="ARBA00022723"/>
    </source>
</evidence>
<evidence type="ECO:0008006" key="15">
    <source>
        <dbReference type="Google" id="ProtNLM"/>
    </source>
</evidence>
<evidence type="ECO:0000256" key="9">
    <source>
        <dbReference type="PROSITE-ProRule" id="PRU00309"/>
    </source>
</evidence>
<dbReference type="Gene3D" id="6.20.210.20">
    <property type="entry name" value="THAP domain"/>
    <property type="match status" value="1"/>
</dbReference>
<dbReference type="SMART" id="SM00980">
    <property type="entry name" value="THAP"/>
    <property type="match status" value="1"/>
</dbReference>
<sequence length="1303" mass="147098">MTKKGACVIPQCRNSSEKTASPNATYQRFPSKEKMRRRWLRSIQGTFVDFELDSTISQRVCSDHFEITDFLVQKSGKTILQPDAIPTIFTNEVKNESGGRPRNQSRRAASKEALKQMQILLEDEDDAVEIPDDEDFDYKEEIKEEEEDSEKITTTTDSQNSSPPKKKYKLSHRKSSDDRDVLVLKTIPPPVNITNPFAESSLDLDCWVEELEPCQKEFLSKREEEEKKLQAKIDELIKEYDAEVVYKCAFSSIIELSEHIEKTTQASKAPIVLNSSVTIAGQSQHQPPTAPPYQLVADSSINVLMPTKTIRSRPSRTLKKTSQSPATIVNKQSPIVKKQVTVNASSTRSTRTNPGATNTARPTESSIQGGLTTGISQKPKTIVDLTTTDNGKPLPDSREVSFNKLQGKTFPSLVVVARPHLKVTDLAQDRLRLDLKVKGVLMYAPSKFTEWLIQQGLIKFEQKCSVHDTPLKLGMYSDVSKFPHSGGYLWISECCPQKYVSVFSGSLFEGSPHPPLVILKLLYHWACQTNIQNVIQWVKVDSLYIKGIYTWLRAICTVALHTHARKLGGPNVKIEVGVISLGTTSQDGNSRQVKVEVLGVLDNSSKLIRLRAIEPLPDGDRNYKKRLTKILEPLVQWVHPQSTIITDMTVDKATLHQMGFLKVIQSTTIETSKSNRTIMEYLRRIVPRMFQNTLSLLSRQIIQQFLDELVWREWYGNTTLQAFDNLLVHLAEQTRHHSQGQNLVSRLNRVALNPFKNWAIEVGRMGTIVAEFKNVPSASSVESTTGMRKRKRKDLDSPPGTKKLALLPDVIRPPKSTAGLDEPEYMVALESYYYGTIDGNPTKANAIKLNVKCPLCKDPFTNNIQLMNHMFRHAHNVSKDGQMCHYCLVTVETTKELFSHIGLAHPSETEHVAGYVCLICEVQYKNLFVLGKHMSKDHCPAELPYKCGTCGFRCSNHKDVIDHFYKQHDNGGTIQCPFCLKSTNISSNSNHSIVQNLHFFVLHLQKHQKKQYAKRCSKCVSWFVQKDALREHQTRMHVTQRGKPGLVPYQASKNVLMVPKSKMDSIPNSEVEDIDFSTLILNITDGLKCKECDLPMDTPKHFPSFDSCENCQYSTCCTNAMQQHNAKCYKNTQLSMEPLPYEMYCICSYSSLDGNQMAKHLATCEKKSAYPSRAEAEKATVTHSMLDVLGLVRKADEGLTDKKPKEMETVTLDEEEDGQADKQEKDQRQHGSGTDIIELDDEEDPIKACEGVDDEGGRMENVTVVHDITEDEEELEETRDKIEEPNREVISLDEPAPAPMQVD</sequence>
<dbReference type="Pfam" id="PF25429">
    <property type="entry name" value="zf-POGZ"/>
    <property type="match status" value="1"/>
</dbReference>
<feature type="region of interest" description="Disordered" evidence="10">
    <location>
        <begin position="780"/>
        <end position="799"/>
    </location>
</feature>
<reference evidence="13 14" key="1">
    <citation type="submission" date="2024-05" db="EMBL/GenBank/DDBJ databases">
        <title>Genetic variation in Jamaican populations of the coffee berry borer (Hypothenemus hampei).</title>
        <authorList>
            <person name="Errbii M."/>
            <person name="Myrie A."/>
        </authorList>
    </citation>
    <scope>NUCLEOTIDE SEQUENCE [LARGE SCALE GENOMIC DNA]</scope>
    <source>
        <strain evidence="13">JA-Hopewell-2020-01-JO</strain>
        <tissue evidence="13">Whole body</tissue>
    </source>
</reference>
<evidence type="ECO:0000256" key="2">
    <source>
        <dbReference type="ARBA" id="ARBA00022737"/>
    </source>
</evidence>
<feature type="domain" description="C2H2-type" evidence="11">
    <location>
        <begin position="851"/>
        <end position="880"/>
    </location>
</feature>
<dbReference type="PROSITE" id="PS50157">
    <property type="entry name" value="ZINC_FINGER_C2H2_2"/>
    <property type="match status" value="2"/>
</dbReference>
<dbReference type="EMBL" id="JBDJPC010000005">
    <property type="protein sequence ID" value="KAL1500887.1"/>
    <property type="molecule type" value="Genomic_DNA"/>
</dbReference>
<dbReference type="SUPFAM" id="SSF57716">
    <property type="entry name" value="Glucocorticoid receptor-like (DNA-binding domain)"/>
    <property type="match status" value="1"/>
</dbReference>
<keyword evidence="1" id="KW-0479">Metal-binding</keyword>
<keyword evidence="6" id="KW-0539">Nucleus</keyword>
<dbReference type="GO" id="GO:0003677">
    <property type="term" value="F:DNA binding"/>
    <property type="evidence" value="ECO:0007669"/>
    <property type="project" value="UniProtKB-UniRule"/>
</dbReference>
<dbReference type="Pfam" id="PF05485">
    <property type="entry name" value="THAP"/>
    <property type="match status" value="1"/>
</dbReference>
<feature type="compositionally biased region" description="Basic and acidic residues" evidence="10">
    <location>
        <begin position="1219"/>
        <end position="1229"/>
    </location>
</feature>
<keyword evidence="14" id="KW-1185">Reference proteome</keyword>
<keyword evidence="3 8" id="KW-0863">Zinc-finger</keyword>
<proteinExistence type="inferred from homology"/>
<evidence type="ECO:0000256" key="8">
    <source>
        <dbReference type="PROSITE-ProRule" id="PRU00042"/>
    </source>
</evidence>
<dbReference type="PANTHER" id="PTHR24388:SF90">
    <property type="entry name" value="C2H2-TYPE DOMAIN-CONTAINING PROTEIN"/>
    <property type="match status" value="1"/>
</dbReference>
<evidence type="ECO:0000256" key="7">
    <source>
        <dbReference type="ARBA" id="ARBA00037948"/>
    </source>
</evidence>
<feature type="region of interest" description="Disordered" evidence="10">
    <location>
        <begin position="338"/>
        <end position="381"/>
    </location>
</feature>